<keyword evidence="1" id="KW-0472">Membrane</keyword>
<dbReference type="EMBL" id="AE017125">
    <property type="protein sequence ID" value="AAP77727.1"/>
    <property type="molecule type" value="Genomic_DNA"/>
</dbReference>
<feature type="transmembrane region" description="Helical" evidence="1">
    <location>
        <begin position="15"/>
        <end position="35"/>
    </location>
</feature>
<keyword evidence="1" id="KW-1133">Transmembrane helix</keyword>
<dbReference type="HOGENOM" id="CLU_2395656_0_0_7"/>
<feature type="transmembrane region" description="Helical" evidence="1">
    <location>
        <begin position="66"/>
        <end position="84"/>
    </location>
</feature>
<dbReference type="AlphaFoldDB" id="Q7VH37"/>
<sequence>MDLNLKRNNLTRNPMLFSSYIFILAFLPISLLGFYTLRAMKCYSLAKVFLIGASVFFYGYFKVEYIFILIFSMLVNFSLAHFILKATGGGEAVFNYRHYL</sequence>
<keyword evidence="1" id="KW-0812">Transmembrane</keyword>
<name>Q7VH37_HELHP</name>
<dbReference type="Proteomes" id="UP000002495">
    <property type="component" value="Chromosome"/>
</dbReference>
<organism evidence="2 3">
    <name type="scientific">Helicobacter hepaticus (strain ATCC 51449 / 3B1)</name>
    <dbReference type="NCBI Taxonomy" id="235279"/>
    <lineage>
        <taxon>Bacteria</taxon>
        <taxon>Pseudomonadati</taxon>
        <taxon>Campylobacterota</taxon>
        <taxon>Epsilonproteobacteria</taxon>
        <taxon>Campylobacterales</taxon>
        <taxon>Helicobacteraceae</taxon>
        <taxon>Helicobacter</taxon>
    </lineage>
</organism>
<accession>Q7VH37</accession>
<feature type="transmembrane region" description="Helical" evidence="1">
    <location>
        <begin position="42"/>
        <end position="60"/>
    </location>
</feature>
<protein>
    <submittedName>
        <fullName evidence="2">Alginate O-acetylation protein</fullName>
    </submittedName>
</protein>
<proteinExistence type="predicted"/>
<keyword evidence="3" id="KW-1185">Reference proteome</keyword>
<evidence type="ECO:0000313" key="3">
    <source>
        <dbReference type="Proteomes" id="UP000002495"/>
    </source>
</evidence>
<dbReference type="eggNOG" id="COG1696">
    <property type="taxonomic scope" value="Bacteria"/>
</dbReference>
<dbReference type="KEGG" id="hhe:HH_1130"/>
<evidence type="ECO:0000256" key="1">
    <source>
        <dbReference type="SAM" id="Phobius"/>
    </source>
</evidence>
<gene>
    <name evidence="2" type="ordered locus">HH_1130</name>
</gene>
<dbReference type="STRING" id="235279.HH_1130"/>
<reference evidence="2 3" key="1">
    <citation type="journal article" date="2003" name="Proc. Natl. Acad. Sci. U.S.A.">
        <title>The complete genome sequence of the carcinogenic bacterium Helicobacter hepaticus.</title>
        <authorList>
            <person name="Suerbaum S."/>
            <person name="Josenhans C."/>
            <person name="Sterzenbach T."/>
            <person name="Drescher B."/>
            <person name="Brandt P."/>
            <person name="Bell M."/>
            <person name="Droege M."/>
            <person name="Fartmann B."/>
            <person name="Fischer H.-P."/>
            <person name="Ge Z."/>
            <person name="Hoerster A."/>
            <person name="Holland R."/>
            <person name="Klein K."/>
            <person name="Koenig J."/>
            <person name="Macko L."/>
            <person name="Mendz G.L."/>
            <person name="Nyakatura G."/>
            <person name="Schauer D.B."/>
            <person name="Shen Z."/>
            <person name="Weber J."/>
            <person name="Frosch M."/>
            <person name="Fox J.G."/>
        </authorList>
    </citation>
    <scope>NUCLEOTIDE SEQUENCE [LARGE SCALE GENOMIC DNA]</scope>
    <source>
        <strain evidence="3">ATCC 51449 / 3B1</strain>
    </source>
</reference>
<evidence type="ECO:0000313" key="2">
    <source>
        <dbReference type="EMBL" id="AAP77727.1"/>
    </source>
</evidence>